<keyword evidence="3" id="KW-1185">Reference proteome</keyword>
<name>A0A0J7JZ25_LASNI</name>
<keyword evidence="2" id="KW-0808">Transferase</keyword>
<dbReference type="OrthoDB" id="7550275at2759"/>
<reference evidence="2 3" key="1">
    <citation type="submission" date="2015-04" db="EMBL/GenBank/DDBJ databases">
        <title>Lasius niger genome sequencing.</title>
        <authorList>
            <person name="Konorov E.A."/>
            <person name="Nikitin M.A."/>
            <person name="Kirill M.V."/>
            <person name="Chang P."/>
        </authorList>
    </citation>
    <scope>NUCLEOTIDE SEQUENCE [LARGE SCALE GENOMIC DNA]</scope>
    <source>
        <tissue evidence="2">Whole</tissue>
    </source>
</reference>
<dbReference type="PANTHER" id="PTHR33395">
    <property type="entry name" value="TRANSCRIPTASE, PUTATIVE-RELATED-RELATED"/>
    <property type="match status" value="1"/>
</dbReference>
<keyword evidence="2" id="KW-0548">Nucleotidyltransferase</keyword>
<sequence>MTWNANGILAKLPTFEVILNSLDIDICLLTETHLTKRNYLNLKDFKVYNAIHPGNTARGGSSLIVKNTIEHFEFAKIESNEIQMTIVQLNSLKQKINIGVAYCSPSFCIKKETFKSLLFESGDRFILGGDFNAKHLDWGSRVTLSRGKELRLAIRELGCNFHSSGNPTYWPTDNNKIPDLVDFFISKKVSSNFISIEDCYDFDSDHSAVILSFSEDIVKKPMKPILTNPSTDWLSFKLELDLKIDLSTSLNTVEELDKASEDFINIVQGSAWSNTKISEGRKVTTNYPEYIMNMVKNKRKARKRWNQSRDPEDKRVLNNLSQKLRREIKSLKENNLKNYLSNLSAEKESNYSLWKATKKLKKTVDHNAPIKKADGTWAKSDKEKAEIFAEHLAEIFKPTSGDSDVNVNDITNTYENSIPLVTRKELAKEIRGLNVKKAPGFDLITAQILNNLPKKAFLFLQLLINAAIKLRYVPSIWKVAEIIMIPN</sequence>
<dbReference type="AlphaFoldDB" id="A0A0J7JZ25"/>
<feature type="domain" description="Endonuclease/exonuclease/phosphatase" evidence="1">
    <location>
        <begin position="1"/>
        <end position="206"/>
    </location>
</feature>
<dbReference type="Proteomes" id="UP000036403">
    <property type="component" value="Unassembled WGS sequence"/>
</dbReference>
<evidence type="ECO:0000259" key="1">
    <source>
        <dbReference type="Pfam" id="PF03372"/>
    </source>
</evidence>
<dbReference type="GO" id="GO:0031012">
    <property type="term" value="C:extracellular matrix"/>
    <property type="evidence" value="ECO:0007669"/>
    <property type="project" value="TreeGrafter"/>
</dbReference>
<protein>
    <submittedName>
        <fullName evidence="2">Reverse transcriptase</fullName>
    </submittedName>
</protein>
<dbReference type="Gene3D" id="3.60.10.10">
    <property type="entry name" value="Endonuclease/exonuclease/phosphatase"/>
    <property type="match status" value="1"/>
</dbReference>
<dbReference type="PaxDb" id="67767-A0A0J7JZ25"/>
<dbReference type="InterPro" id="IPR005135">
    <property type="entry name" value="Endo/exonuclease/phosphatase"/>
</dbReference>
<proteinExistence type="predicted"/>
<keyword evidence="2" id="KW-0695">RNA-directed DNA polymerase</keyword>
<dbReference type="GO" id="GO:0061343">
    <property type="term" value="P:cell adhesion involved in heart morphogenesis"/>
    <property type="evidence" value="ECO:0007669"/>
    <property type="project" value="TreeGrafter"/>
</dbReference>
<dbReference type="GO" id="GO:0003964">
    <property type="term" value="F:RNA-directed DNA polymerase activity"/>
    <property type="evidence" value="ECO:0007669"/>
    <property type="project" value="UniProtKB-KW"/>
</dbReference>
<evidence type="ECO:0000313" key="2">
    <source>
        <dbReference type="EMBL" id="KMQ83299.1"/>
    </source>
</evidence>
<dbReference type="EMBL" id="LBMM01020373">
    <property type="protein sequence ID" value="KMQ83299.1"/>
    <property type="molecule type" value="Genomic_DNA"/>
</dbReference>
<evidence type="ECO:0000313" key="3">
    <source>
        <dbReference type="Proteomes" id="UP000036403"/>
    </source>
</evidence>
<dbReference type="GO" id="GO:0007508">
    <property type="term" value="P:larval heart development"/>
    <property type="evidence" value="ECO:0007669"/>
    <property type="project" value="TreeGrafter"/>
</dbReference>
<dbReference type="SUPFAM" id="SSF56219">
    <property type="entry name" value="DNase I-like"/>
    <property type="match status" value="1"/>
</dbReference>
<dbReference type="Pfam" id="PF03372">
    <property type="entry name" value="Exo_endo_phos"/>
    <property type="match status" value="1"/>
</dbReference>
<dbReference type="InterPro" id="IPR036691">
    <property type="entry name" value="Endo/exonu/phosph_ase_sf"/>
</dbReference>
<comment type="caution">
    <text evidence="2">The sequence shown here is derived from an EMBL/GenBank/DDBJ whole genome shotgun (WGS) entry which is preliminary data.</text>
</comment>
<gene>
    <name evidence="2" type="ORF">RF55_20402</name>
</gene>
<organism evidence="2 3">
    <name type="scientific">Lasius niger</name>
    <name type="common">Black garden ant</name>
    <dbReference type="NCBI Taxonomy" id="67767"/>
    <lineage>
        <taxon>Eukaryota</taxon>
        <taxon>Metazoa</taxon>
        <taxon>Ecdysozoa</taxon>
        <taxon>Arthropoda</taxon>
        <taxon>Hexapoda</taxon>
        <taxon>Insecta</taxon>
        <taxon>Pterygota</taxon>
        <taxon>Neoptera</taxon>
        <taxon>Endopterygota</taxon>
        <taxon>Hymenoptera</taxon>
        <taxon>Apocrita</taxon>
        <taxon>Aculeata</taxon>
        <taxon>Formicoidea</taxon>
        <taxon>Formicidae</taxon>
        <taxon>Formicinae</taxon>
        <taxon>Lasius</taxon>
        <taxon>Lasius</taxon>
    </lineage>
</organism>
<accession>A0A0J7JZ25</accession>
<dbReference type="PANTHER" id="PTHR33395:SF22">
    <property type="entry name" value="REVERSE TRANSCRIPTASE DOMAIN-CONTAINING PROTEIN"/>
    <property type="match status" value="1"/>
</dbReference>